<accession>A0ABN9S8G0</accession>
<reference evidence="2" key="1">
    <citation type="submission" date="2023-10" db="EMBL/GenBank/DDBJ databases">
        <authorList>
            <person name="Chen Y."/>
            <person name="Shah S."/>
            <person name="Dougan E. K."/>
            <person name="Thang M."/>
            <person name="Chan C."/>
        </authorList>
    </citation>
    <scope>NUCLEOTIDE SEQUENCE [LARGE SCALE GENOMIC DNA]</scope>
</reference>
<dbReference type="Proteomes" id="UP001189429">
    <property type="component" value="Unassembled WGS sequence"/>
</dbReference>
<evidence type="ECO:0000313" key="3">
    <source>
        <dbReference type="Proteomes" id="UP001189429"/>
    </source>
</evidence>
<name>A0ABN9S8G0_9DINO</name>
<comment type="caution">
    <text evidence="2">The sequence shown here is derived from an EMBL/GenBank/DDBJ whole genome shotgun (WGS) entry which is preliminary data.</text>
</comment>
<feature type="compositionally biased region" description="Polar residues" evidence="1">
    <location>
        <begin position="219"/>
        <end position="229"/>
    </location>
</feature>
<evidence type="ECO:0008006" key="4">
    <source>
        <dbReference type="Google" id="ProtNLM"/>
    </source>
</evidence>
<gene>
    <name evidence="2" type="ORF">PCOR1329_LOCUS27433</name>
</gene>
<sequence>MHLFDWIVAFLLDKFSNRNLAQDEPKKNHLRLLNLLTPILTLVSQILYAWDNAQHWTVLVPIMKSTTTVCTAALVFKIPLAMTLTCVFVGRWLKSGAGPRAWMRTNSSVATPVVTLSACTAPGSLEVLTCRAFGMQCFSAPMSFLDISWIRRAAFAAKVLADLPQIAATTVAAVYTGRLSQNGLLSVCFSGFSFLNTAVDLVLRGAAPPPPEEDRLQSGLESRQHSFSQAIEADDIEVVETSSEMRS</sequence>
<feature type="region of interest" description="Disordered" evidence="1">
    <location>
        <begin position="209"/>
        <end position="247"/>
    </location>
</feature>
<organism evidence="2 3">
    <name type="scientific">Prorocentrum cordatum</name>
    <dbReference type="NCBI Taxonomy" id="2364126"/>
    <lineage>
        <taxon>Eukaryota</taxon>
        <taxon>Sar</taxon>
        <taxon>Alveolata</taxon>
        <taxon>Dinophyceae</taxon>
        <taxon>Prorocentrales</taxon>
        <taxon>Prorocentraceae</taxon>
        <taxon>Prorocentrum</taxon>
    </lineage>
</organism>
<dbReference type="EMBL" id="CAUYUJ010009942">
    <property type="protein sequence ID" value="CAK0828095.1"/>
    <property type="molecule type" value="Genomic_DNA"/>
</dbReference>
<evidence type="ECO:0000256" key="1">
    <source>
        <dbReference type="SAM" id="MobiDB-lite"/>
    </source>
</evidence>
<keyword evidence="3" id="KW-1185">Reference proteome</keyword>
<protein>
    <recommendedName>
        <fullName evidence="4">Solute carrier family 40 protein</fullName>
    </recommendedName>
</protein>
<proteinExistence type="predicted"/>
<evidence type="ECO:0000313" key="2">
    <source>
        <dbReference type="EMBL" id="CAK0828095.1"/>
    </source>
</evidence>